<dbReference type="KEGG" id="sls:SLINC_0243"/>
<dbReference type="PANTHER" id="PTHR42891">
    <property type="entry name" value="D-GLYCERO-BETA-D-MANNO-HEPTOSE-1,7-BISPHOSPHATE 7-PHOSPHATASE"/>
    <property type="match status" value="1"/>
</dbReference>
<dbReference type="PIRSF" id="PIRSF004682">
    <property type="entry name" value="GmhB"/>
    <property type="match status" value="1"/>
</dbReference>
<keyword evidence="4 7" id="KW-0378">Hydrolase</keyword>
<dbReference type="EMBL" id="CP016438">
    <property type="protein sequence ID" value="ANS62467.1"/>
    <property type="molecule type" value="Genomic_DNA"/>
</dbReference>
<evidence type="ECO:0000256" key="8">
    <source>
        <dbReference type="PIRSR" id="PIRSR004682-1"/>
    </source>
</evidence>
<feature type="binding site" evidence="10">
    <location>
        <position position="104"/>
    </location>
    <ligand>
        <name>Zn(2+)</name>
        <dbReference type="ChEBI" id="CHEBI:29105"/>
    </ligand>
</feature>
<evidence type="ECO:0000256" key="9">
    <source>
        <dbReference type="PIRSR" id="PIRSR004682-3"/>
    </source>
</evidence>
<evidence type="ECO:0000256" key="7">
    <source>
        <dbReference type="PIRNR" id="PIRNR004682"/>
    </source>
</evidence>
<keyword evidence="5 7" id="KW-0119">Carbohydrate metabolism</keyword>
<keyword evidence="14" id="KW-1185">Reference proteome</keyword>
<evidence type="ECO:0000256" key="6">
    <source>
        <dbReference type="ARBA" id="ARBA00031828"/>
    </source>
</evidence>
<dbReference type="OrthoDB" id="9781367at2"/>
<dbReference type="InterPro" id="IPR006543">
    <property type="entry name" value="Histidinol-phos"/>
</dbReference>
<evidence type="ECO:0000313" key="11">
    <source>
        <dbReference type="EMBL" id="ABX00607.1"/>
    </source>
</evidence>
<feature type="binding site" evidence="10">
    <location>
        <position position="110"/>
    </location>
    <ligand>
        <name>Zn(2+)</name>
        <dbReference type="ChEBI" id="CHEBI:29105"/>
    </ligand>
</feature>
<comment type="similarity">
    <text evidence="7">Belongs to the gmhB family.</text>
</comment>
<dbReference type="NCBIfam" id="TIGR01656">
    <property type="entry name" value="Histidinol-ppas"/>
    <property type="match status" value="1"/>
</dbReference>
<dbReference type="NCBIfam" id="TIGR01662">
    <property type="entry name" value="HAD-SF-IIIA"/>
    <property type="match status" value="1"/>
</dbReference>
<comment type="subcellular location">
    <subcellularLocation>
        <location evidence="1 7">Cytoplasm</location>
    </subcellularLocation>
</comment>
<protein>
    <recommendedName>
        <fullName evidence="6 7">D,D-heptose 1,7-bisphosphate phosphatase</fullName>
        <ecNumber evidence="7">3.1.3.-</ecNumber>
    </recommendedName>
</protein>
<evidence type="ECO:0000256" key="2">
    <source>
        <dbReference type="ARBA" id="ARBA00022490"/>
    </source>
</evidence>
<dbReference type="GO" id="GO:0005737">
    <property type="term" value="C:cytoplasm"/>
    <property type="evidence" value="ECO:0007669"/>
    <property type="project" value="UniProtKB-SubCell"/>
</dbReference>
<feature type="binding site" evidence="10">
    <location>
        <position position="102"/>
    </location>
    <ligand>
        <name>Zn(2+)</name>
        <dbReference type="ChEBI" id="CHEBI:29105"/>
    </ligand>
</feature>
<dbReference type="InterPro" id="IPR006549">
    <property type="entry name" value="HAD-SF_hydro_IIIA"/>
</dbReference>
<dbReference type="STRING" id="1915.SLINC_0243"/>
<feature type="site" description="Stabilizes the phosphoryl group" evidence="9">
    <location>
        <position position="114"/>
    </location>
</feature>
<organism evidence="13">
    <name type="scientific">Streptomyces lincolnensis</name>
    <dbReference type="NCBI Taxonomy" id="1915"/>
    <lineage>
        <taxon>Bacteria</taxon>
        <taxon>Bacillati</taxon>
        <taxon>Actinomycetota</taxon>
        <taxon>Actinomycetes</taxon>
        <taxon>Kitasatosporales</taxon>
        <taxon>Streptomycetaceae</taxon>
        <taxon>Streptomyces</taxon>
    </lineage>
</organism>
<evidence type="ECO:0000313" key="13">
    <source>
        <dbReference type="EMBL" id="CAA55757.1"/>
    </source>
</evidence>
<dbReference type="EMBL" id="EU124663">
    <property type="protein sequence ID" value="ABX00607.1"/>
    <property type="molecule type" value="Genomic_DNA"/>
</dbReference>
<proteinExistence type="inferred from homology"/>
<dbReference type="GO" id="GO:0016791">
    <property type="term" value="F:phosphatase activity"/>
    <property type="evidence" value="ECO:0007669"/>
    <property type="project" value="InterPro"/>
</dbReference>
<evidence type="ECO:0000256" key="4">
    <source>
        <dbReference type="ARBA" id="ARBA00022801"/>
    </source>
</evidence>
<dbReference type="Proteomes" id="UP000092598">
    <property type="component" value="Chromosome"/>
</dbReference>
<dbReference type="SMR" id="Q54364"/>
<name>Q54364_STRLN</name>
<dbReference type="GO" id="GO:0005975">
    <property type="term" value="P:carbohydrate metabolic process"/>
    <property type="evidence" value="ECO:0007669"/>
    <property type="project" value="InterPro"/>
</dbReference>
<dbReference type="PIR" id="S69820">
    <property type="entry name" value="S44958"/>
</dbReference>
<dbReference type="AlphaFoldDB" id="Q54364"/>
<accession>Q54364</accession>
<comment type="cofactor">
    <cofactor evidence="10">
        <name>Zn(2+)</name>
        <dbReference type="ChEBI" id="CHEBI:29105"/>
    </cofactor>
</comment>
<evidence type="ECO:0000313" key="14">
    <source>
        <dbReference type="Proteomes" id="UP000092598"/>
    </source>
</evidence>
<reference evidence="13" key="1">
    <citation type="journal article" date="1995" name="Mol. Microbiol.">
        <title>Molecular characterization of the lincomycin-production gene cluster of Streptomyces lincolnensis 78-11.</title>
        <authorList>
            <person name="Peschke U."/>
            <person name="Schmidt H."/>
            <person name="Zhang H.Z."/>
            <person name="Piepersberg W."/>
        </authorList>
    </citation>
    <scope>NUCLEOTIDE SEQUENCE</scope>
    <source>
        <strain evidence="13">78-11</strain>
    </source>
</reference>
<evidence type="ECO:0000256" key="5">
    <source>
        <dbReference type="ARBA" id="ARBA00023277"/>
    </source>
</evidence>
<gene>
    <name evidence="13" type="primary">lmbK</name>
    <name evidence="12" type="ORF">SLINC_0243</name>
</gene>
<dbReference type="InterPro" id="IPR036412">
    <property type="entry name" value="HAD-like_sf"/>
</dbReference>
<sequence>MGREGQSTRQPVPAVFFDRDGVLIEATVRDGRPYPPRSADDVRLDPHAVDAVLSLRAAGFALAVVTNQPDVARGTATAEAVRAVNARTAELLGIAPESFFTCLHDDADGCSCRKPGPGLVLRAARHCGADLSRSFVVGDRWRDVGTAHRAGCAAVWIDRGYRERRPDPPYHRVPSLARAVAVALGGHGGR</sequence>
<dbReference type="EC" id="3.1.3.-" evidence="7"/>
<keyword evidence="10" id="KW-0460">Magnesium</keyword>
<feature type="binding site" evidence="10">
    <location>
        <position position="139"/>
    </location>
    <ligand>
        <name>Mg(2+)</name>
        <dbReference type="ChEBI" id="CHEBI:18420"/>
    </ligand>
</feature>
<dbReference type="Gene3D" id="3.40.50.1000">
    <property type="entry name" value="HAD superfamily/HAD-like"/>
    <property type="match status" value="1"/>
</dbReference>
<comment type="cofactor">
    <cofactor evidence="10">
        <name>Mg(2+)</name>
        <dbReference type="ChEBI" id="CHEBI:18420"/>
    </cofactor>
</comment>
<dbReference type="BioCyc" id="MetaCyc:MONOMER-18841"/>
<evidence type="ECO:0000256" key="1">
    <source>
        <dbReference type="ARBA" id="ARBA00004496"/>
    </source>
</evidence>
<dbReference type="PANTHER" id="PTHR42891:SF1">
    <property type="entry name" value="D-GLYCERO-BETA-D-MANNO-HEPTOSE-1,7-BISPHOSPHATE 7-PHOSPHATASE"/>
    <property type="match status" value="1"/>
</dbReference>
<feature type="binding site" evidence="10">
    <location>
        <position position="18"/>
    </location>
    <ligand>
        <name>Mg(2+)</name>
        <dbReference type="ChEBI" id="CHEBI:18420"/>
    </ligand>
</feature>
<evidence type="ECO:0000256" key="10">
    <source>
        <dbReference type="PIRSR" id="PIRSR004682-4"/>
    </source>
</evidence>
<reference evidence="12 14" key="3">
    <citation type="submission" date="2016-07" db="EMBL/GenBank/DDBJ databases">
        <title>Enhancement of antibiotic productionsby engineered nitrateutilization in actinobacteria.</title>
        <authorList>
            <person name="Meng S.C."/>
        </authorList>
    </citation>
    <scope>NUCLEOTIDE SEQUENCE [LARGE SCALE GENOMIC DNA]</scope>
    <source>
        <strain evidence="12 14">NRRL 2936</strain>
    </source>
</reference>
<dbReference type="RefSeq" id="WP_067425645.1">
    <property type="nucleotide sequence ID" value="NZ_CP016438.1"/>
</dbReference>
<dbReference type="EMBL" id="X79146">
    <property type="protein sequence ID" value="CAA55757.1"/>
    <property type="molecule type" value="Genomic_DNA"/>
</dbReference>
<feature type="binding site" evidence="10">
    <location>
        <position position="20"/>
    </location>
    <ligand>
        <name>Mg(2+)</name>
        <dbReference type="ChEBI" id="CHEBI:18420"/>
    </ligand>
</feature>
<keyword evidence="3 10" id="KW-0479">Metal-binding</keyword>
<dbReference type="PATRIC" id="fig|1915.4.peg.332"/>
<dbReference type="InterPro" id="IPR004446">
    <property type="entry name" value="Heptose_bisP_phosphatase"/>
</dbReference>
<dbReference type="SUPFAM" id="SSF56784">
    <property type="entry name" value="HAD-like"/>
    <property type="match status" value="1"/>
</dbReference>
<feature type="binding site" evidence="10">
    <location>
        <position position="112"/>
    </location>
    <ligand>
        <name>Zn(2+)</name>
        <dbReference type="ChEBI" id="CHEBI:29105"/>
    </ligand>
</feature>
<feature type="active site" description="Proton donor" evidence="8">
    <location>
        <position position="20"/>
    </location>
</feature>
<dbReference type="Pfam" id="PF13242">
    <property type="entry name" value="Hydrolase_like"/>
    <property type="match status" value="1"/>
</dbReference>
<dbReference type="InterPro" id="IPR023214">
    <property type="entry name" value="HAD_sf"/>
</dbReference>
<feature type="active site" description="Nucleophile" evidence="8">
    <location>
        <position position="18"/>
    </location>
</feature>
<reference evidence="11" key="2">
    <citation type="journal article" date="2008" name="Folia Microbiol. (Praha)">
        <title>Sequence analysis and heterologous expression of the lincomycin biosynthetic cluster of the type strain Streptomyces lincolnensis ATCC 25466.</title>
        <authorList>
            <person name="Koberska M."/>
            <person name="Kopecky J."/>
            <person name="Olsovska J."/>
            <person name="Jelinkova M."/>
            <person name="Ulanova D."/>
            <person name="Man P."/>
            <person name="Flieger M."/>
            <person name="Janata J."/>
        </authorList>
    </citation>
    <scope>NUCLEOTIDE SEQUENCE</scope>
</reference>
<evidence type="ECO:0000313" key="12">
    <source>
        <dbReference type="EMBL" id="ANS62467.1"/>
    </source>
</evidence>
<feature type="site" description="Stabilizes the phosphoryl group" evidence="9">
    <location>
        <position position="66"/>
    </location>
</feature>
<feature type="site" description="Contributes to substrate recognition" evidence="9">
    <location>
        <position position="113"/>
    </location>
</feature>
<evidence type="ECO:0000256" key="3">
    <source>
        <dbReference type="ARBA" id="ARBA00022723"/>
    </source>
</evidence>
<dbReference type="GO" id="GO:0046872">
    <property type="term" value="F:metal ion binding"/>
    <property type="evidence" value="ECO:0007669"/>
    <property type="project" value="UniProtKB-KW"/>
</dbReference>
<keyword evidence="2 7" id="KW-0963">Cytoplasm</keyword>
<keyword evidence="10" id="KW-0862">Zinc</keyword>